<feature type="domain" description="NAC" evidence="7">
    <location>
        <begin position="8"/>
        <end position="159"/>
    </location>
</feature>
<dbReference type="InterPro" id="IPR036093">
    <property type="entry name" value="NAC_dom_sf"/>
</dbReference>
<dbReference type="Pfam" id="PF02365">
    <property type="entry name" value="NAM"/>
    <property type="match status" value="1"/>
</dbReference>
<keyword evidence="3" id="KW-0238">DNA-binding</keyword>
<evidence type="ECO:0000313" key="9">
    <source>
        <dbReference type="EMBL" id="KAB1211125.1"/>
    </source>
</evidence>
<reference evidence="9" key="3">
    <citation type="submission" date="2019-09" db="EMBL/GenBank/DDBJ databases">
        <authorList>
            <person name="Gao Z."/>
        </authorList>
    </citation>
    <scope>NUCLEOTIDE SEQUENCE</scope>
    <source>
        <tissue evidence="9">Leaves</tissue>
    </source>
</reference>
<dbReference type="InterPro" id="IPR003441">
    <property type="entry name" value="NAC-dom"/>
</dbReference>
<dbReference type="GO" id="GO:0006355">
    <property type="term" value="P:regulation of DNA-templated transcription"/>
    <property type="evidence" value="ECO:0007669"/>
    <property type="project" value="InterPro"/>
</dbReference>
<evidence type="ECO:0000259" key="7">
    <source>
        <dbReference type="PROSITE" id="PS51005"/>
    </source>
</evidence>
<dbReference type="GO" id="GO:0003677">
    <property type="term" value="F:DNA binding"/>
    <property type="evidence" value="ECO:0007669"/>
    <property type="project" value="UniProtKB-KW"/>
</dbReference>
<dbReference type="PROSITE" id="PS51005">
    <property type="entry name" value="NAC"/>
    <property type="match status" value="1"/>
</dbReference>
<reference evidence="9 10" key="2">
    <citation type="journal article" date="2019" name="Plant Biotechnol. J.">
        <title>The red bayberry genome and genetic basis of sex determination.</title>
        <authorList>
            <person name="Jia H.M."/>
            <person name="Jia H.J."/>
            <person name="Cai Q.L."/>
            <person name="Wang Y."/>
            <person name="Zhao H.B."/>
            <person name="Yang W.F."/>
            <person name="Wang G.Y."/>
            <person name="Li Y.H."/>
            <person name="Zhan D.L."/>
            <person name="Shen Y.T."/>
            <person name="Niu Q.F."/>
            <person name="Chang L."/>
            <person name="Qiu J."/>
            <person name="Zhao L."/>
            <person name="Xie H.B."/>
            <person name="Fu W.Y."/>
            <person name="Jin J."/>
            <person name="Li X.W."/>
            <person name="Jiao Y."/>
            <person name="Zhou C.C."/>
            <person name="Tu T."/>
            <person name="Chai C.Y."/>
            <person name="Gao J.L."/>
            <person name="Fan L.J."/>
            <person name="van de Weg E."/>
            <person name="Wang J.Y."/>
            <person name="Gao Z.S."/>
        </authorList>
    </citation>
    <scope>NUCLEOTIDE SEQUENCE [LARGE SCALE GENOMIC DNA]</scope>
    <source>
        <tissue evidence="9">Leaves</tissue>
    </source>
</reference>
<evidence type="ECO:0000256" key="6">
    <source>
        <dbReference type="SAM" id="MobiDB-lite"/>
    </source>
</evidence>
<feature type="compositionally biased region" description="Basic and acidic residues" evidence="6">
    <location>
        <begin position="328"/>
        <end position="339"/>
    </location>
</feature>
<comment type="caution">
    <text evidence="9">The sequence shown here is derived from an EMBL/GenBank/DDBJ whole genome shotgun (WGS) entry which is preliminary data.</text>
</comment>
<organism evidence="9 10">
    <name type="scientific">Morella rubra</name>
    <name type="common">Chinese bayberry</name>
    <dbReference type="NCBI Taxonomy" id="262757"/>
    <lineage>
        <taxon>Eukaryota</taxon>
        <taxon>Viridiplantae</taxon>
        <taxon>Streptophyta</taxon>
        <taxon>Embryophyta</taxon>
        <taxon>Tracheophyta</taxon>
        <taxon>Spermatophyta</taxon>
        <taxon>Magnoliopsida</taxon>
        <taxon>eudicotyledons</taxon>
        <taxon>Gunneridae</taxon>
        <taxon>Pentapetalae</taxon>
        <taxon>rosids</taxon>
        <taxon>fabids</taxon>
        <taxon>Fagales</taxon>
        <taxon>Myricaceae</taxon>
        <taxon>Morella</taxon>
    </lineage>
</organism>
<dbReference type="FunFam" id="2.170.150.80:FF:000003">
    <property type="entry name" value="NAC domain-containing protein"/>
    <property type="match status" value="1"/>
</dbReference>
<gene>
    <name evidence="9" type="ORF">CJ030_MR6G018111</name>
    <name evidence="8" type="ORF">CJ030_MR6G019582</name>
</gene>
<dbReference type="SUPFAM" id="SSF101941">
    <property type="entry name" value="NAC domain"/>
    <property type="match status" value="1"/>
</dbReference>
<evidence type="ECO:0000256" key="5">
    <source>
        <dbReference type="ARBA" id="ARBA00023242"/>
    </source>
</evidence>
<reference evidence="9" key="1">
    <citation type="submission" date="2018-07" db="EMBL/GenBank/DDBJ databases">
        <authorList>
            <person name="Gao Z.-S."/>
            <person name="Jia H.-M."/>
            <person name="Jia H.-J."/>
            <person name="Cai Q.-L."/>
            <person name="Wang Y."/>
            <person name="Zhao H.-B."/>
        </authorList>
    </citation>
    <scope>NUCLEOTIDE SEQUENCE</scope>
    <source>
        <tissue evidence="9">Leaves</tissue>
    </source>
</reference>
<evidence type="ECO:0000256" key="4">
    <source>
        <dbReference type="ARBA" id="ARBA00023163"/>
    </source>
</evidence>
<dbReference type="GO" id="GO:0005634">
    <property type="term" value="C:nucleus"/>
    <property type="evidence" value="ECO:0007669"/>
    <property type="project" value="UniProtKB-SubCell"/>
</dbReference>
<evidence type="ECO:0000256" key="1">
    <source>
        <dbReference type="ARBA" id="ARBA00004123"/>
    </source>
</evidence>
<dbReference type="EMBL" id="RXIC02000024">
    <property type="protein sequence ID" value="KAB1211125.1"/>
    <property type="molecule type" value="Genomic_DNA"/>
</dbReference>
<dbReference type="PANTHER" id="PTHR31744:SF212">
    <property type="entry name" value="PROTEIN SOMBRERO-LIKE ISOFORM X2"/>
    <property type="match status" value="1"/>
</dbReference>
<dbReference type="Gene3D" id="2.170.150.80">
    <property type="entry name" value="NAC domain"/>
    <property type="match status" value="1"/>
</dbReference>
<accession>A0A6A1VEZ6</accession>
<dbReference type="EMBL" id="RXIC02000024">
    <property type="protein sequence ID" value="KAB1211027.1"/>
    <property type="molecule type" value="Genomic_DNA"/>
</dbReference>
<proteinExistence type="predicted"/>
<comment type="subcellular location">
    <subcellularLocation>
        <location evidence="1">Nucleus</location>
    </subcellularLocation>
</comment>
<dbReference type="PANTHER" id="PTHR31744">
    <property type="entry name" value="PROTEIN CUP-SHAPED COTYLEDON 2-RELATED"/>
    <property type="match status" value="1"/>
</dbReference>
<evidence type="ECO:0000313" key="10">
    <source>
        <dbReference type="Proteomes" id="UP000516437"/>
    </source>
</evidence>
<dbReference type="OrthoDB" id="772776at2759"/>
<sequence>MASSSGGVPPGFRFHPTDEELLHYYLRKKVSFQKFDMEVIREVDLNKMEPWDLQERCKIGSTPQNEWYFFSHKDRKYPTGSRTNRATNAGFWKATGRDKCIRNSYKRIGMRKTLVFYRGRAPHGQKSDWIMHEYRLEDGDDPEGSNSEDGWVVCRVFKKKNLFKVGNEGGGSSMNSDQQTNNTLSINQPRASMHRENQYLTRLQPNHGNQPISFEPELALHQYSHNMPPSQYSLFQSHPLIPTHKPLAIGYDYSTGLPSDSPIMVKQLMSNPRDCESGSESLRYQACEPGLEVGTCEPTQQMVAGRDHDGMNVEWSMLDRLVTSHLGNEESSKGVRFEDTNTSSVHPMNQLSLRGEMDFWGYGK</sequence>
<dbReference type="Proteomes" id="UP000516437">
    <property type="component" value="Chromosome 6"/>
</dbReference>
<name>A0A6A1VEZ6_9ROSI</name>
<evidence type="ECO:0000313" key="8">
    <source>
        <dbReference type="EMBL" id="KAB1211027.1"/>
    </source>
</evidence>
<protein>
    <submittedName>
        <fullName evidence="9">Protein BEARSKIN1</fullName>
    </submittedName>
</protein>
<keyword evidence="4" id="KW-0804">Transcription</keyword>
<keyword evidence="5" id="KW-0539">Nucleus</keyword>
<evidence type="ECO:0000256" key="2">
    <source>
        <dbReference type="ARBA" id="ARBA00023015"/>
    </source>
</evidence>
<keyword evidence="2" id="KW-0805">Transcription regulation</keyword>
<evidence type="ECO:0000256" key="3">
    <source>
        <dbReference type="ARBA" id="ARBA00023125"/>
    </source>
</evidence>
<feature type="region of interest" description="Disordered" evidence="6">
    <location>
        <begin position="328"/>
        <end position="347"/>
    </location>
</feature>
<dbReference type="AlphaFoldDB" id="A0A6A1VEZ6"/>
<keyword evidence="10" id="KW-1185">Reference proteome</keyword>